<dbReference type="PANTHER" id="PTHR22811">
    <property type="entry name" value="TRANSMEMBRANE EMP24 DOMAIN-CONTAINING PROTEIN"/>
    <property type="match status" value="1"/>
</dbReference>
<protein>
    <recommendedName>
        <fullName evidence="9">GOLD domain-containing protein</fullName>
    </recommendedName>
</protein>
<feature type="signal peptide" evidence="8">
    <location>
        <begin position="1"/>
        <end position="36"/>
    </location>
</feature>
<comment type="similarity">
    <text evidence="2">Belongs to the EMP24/GP25L family.</text>
</comment>
<reference evidence="10 11" key="1">
    <citation type="submission" date="2017-03" db="EMBL/GenBank/DDBJ databases">
        <title>WGS assembly of Porphyra umbilicalis.</title>
        <authorList>
            <person name="Brawley S.H."/>
            <person name="Blouin N.A."/>
            <person name="Ficko-Blean E."/>
            <person name="Wheeler G.L."/>
            <person name="Lohr M."/>
            <person name="Goodson H.V."/>
            <person name="Jenkins J.W."/>
            <person name="Blaby-Haas C.E."/>
            <person name="Helliwell K.E."/>
            <person name="Chan C."/>
            <person name="Marriage T."/>
            <person name="Bhattacharya D."/>
            <person name="Klein A.S."/>
            <person name="Badis Y."/>
            <person name="Brodie J."/>
            <person name="Cao Y."/>
            <person name="Collen J."/>
            <person name="Dittami S.M."/>
            <person name="Gachon C.M."/>
            <person name="Green B.R."/>
            <person name="Karpowicz S."/>
            <person name="Kim J.W."/>
            <person name="Kudahl U."/>
            <person name="Lin S."/>
            <person name="Michel G."/>
            <person name="Mittag M."/>
            <person name="Olson B.J."/>
            <person name="Pangilinan J."/>
            <person name="Peng Y."/>
            <person name="Qiu H."/>
            <person name="Shu S."/>
            <person name="Singer J.T."/>
            <person name="Smith A.G."/>
            <person name="Sprecher B.N."/>
            <person name="Wagner V."/>
            <person name="Wang W."/>
            <person name="Wang Z.-Y."/>
            <person name="Yan J."/>
            <person name="Yarish C."/>
            <person name="Zoeuner-Riek S."/>
            <person name="Zhuang Y."/>
            <person name="Zou Y."/>
            <person name="Lindquist E.A."/>
            <person name="Grimwood J."/>
            <person name="Barry K."/>
            <person name="Rokhsar D.S."/>
            <person name="Schmutz J."/>
            <person name="Stiller J.W."/>
            <person name="Grossman A.R."/>
            <person name="Prochnik S.E."/>
        </authorList>
    </citation>
    <scope>NUCLEOTIDE SEQUENCE [LARGE SCALE GENOMIC DNA]</scope>
    <source>
        <strain evidence="10">4086291</strain>
    </source>
</reference>
<feature type="chain" id="PRO_5011965009" description="GOLD domain-containing protein" evidence="8">
    <location>
        <begin position="37"/>
        <end position="254"/>
    </location>
</feature>
<keyword evidence="5 7" id="KW-1133">Transmembrane helix</keyword>
<dbReference type="AlphaFoldDB" id="A0A1X6NMP6"/>
<evidence type="ECO:0000256" key="5">
    <source>
        <dbReference type="ARBA" id="ARBA00022989"/>
    </source>
</evidence>
<feature type="transmembrane region" description="Helical" evidence="7">
    <location>
        <begin position="222"/>
        <end position="242"/>
    </location>
</feature>
<keyword evidence="4 8" id="KW-0732">Signal</keyword>
<dbReference type="GO" id="GO:0016020">
    <property type="term" value="C:membrane"/>
    <property type="evidence" value="ECO:0007669"/>
    <property type="project" value="UniProtKB-SubCell"/>
</dbReference>
<evidence type="ECO:0000256" key="1">
    <source>
        <dbReference type="ARBA" id="ARBA00004479"/>
    </source>
</evidence>
<evidence type="ECO:0000313" key="11">
    <source>
        <dbReference type="Proteomes" id="UP000218209"/>
    </source>
</evidence>
<evidence type="ECO:0000256" key="8">
    <source>
        <dbReference type="SAM" id="SignalP"/>
    </source>
</evidence>
<gene>
    <name evidence="10" type="ORF">BU14_1027s0003</name>
</gene>
<dbReference type="SMART" id="SM01190">
    <property type="entry name" value="EMP24_GP25L"/>
    <property type="match status" value="1"/>
</dbReference>
<keyword evidence="6 7" id="KW-0472">Membrane</keyword>
<evidence type="ECO:0000256" key="3">
    <source>
        <dbReference type="ARBA" id="ARBA00022692"/>
    </source>
</evidence>
<name>A0A1X6NMP6_PORUM</name>
<organism evidence="10 11">
    <name type="scientific">Porphyra umbilicalis</name>
    <name type="common">Purple laver</name>
    <name type="synonym">Red alga</name>
    <dbReference type="NCBI Taxonomy" id="2786"/>
    <lineage>
        <taxon>Eukaryota</taxon>
        <taxon>Rhodophyta</taxon>
        <taxon>Bangiophyceae</taxon>
        <taxon>Bangiales</taxon>
        <taxon>Bangiaceae</taxon>
        <taxon>Porphyra</taxon>
    </lineage>
</organism>
<accession>A0A1X6NMP6</accession>
<proteinExistence type="inferred from homology"/>
<dbReference type="Proteomes" id="UP000218209">
    <property type="component" value="Unassembled WGS sequence"/>
</dbReference>
<dbReference type="Pfam" id="PF01105">
    <property type="entry name" value="EMP24_GP25L"/>
    <property type="match status" value="1"/>
</dbReference>
<evidence type="ECO:0000256" key="2">
    <source>
        <dbReference type="ARBA" id="ARBA00007104"/>
    </source>
</evidence>
<keyword evidence="3 7" id="KW-0812">Transmembrane</keyword>
<dbReference type="OrthoDB" id="1929172at2759"/>
<dbReference type="EMBL" id="KV919364">
    <property type="protein sequence ID" value="OSX69901.1"/>
    <property type="molecule type" value="Genomic_DNA"/>
</dbReference>
<evidence type="ECO:0000313" key="10">
    <source>
        <dbReference type="EMBL" id="OSX69901.1"/>
    </source>
</evidence>
<evidence type="ECO:0000256" key="7">
    <source>
        <dbReference type="SAM" id="Phobius"/>
    </source>
</evidence>
<evidence type="ECO:0000256" key="4">
    <source>
        <dbReference type="ARBA" id="ARBA00022729"/>
    </source>
</evidence>
<dbReference type="InterPro" id="IPR009038">
    <property type="entry name" value="GOLD_dom"/>
</dbReference>
<dbReference type="InterPro" id="IPR015720">
    <property type="entry name" value="Emp24-like"/>
</dbReference>
<feature type="domain" description="GOLD" evidence="9">
    <location>
        <begin position="43"/>
        <end position="249"/>
    </location>
</feature>
<sequence length="254" mass="27539">MFCTNPLRLGGSSSPWRRRLPPLLVALAVTAAAALASPAPTAAIQFDVAVSGQRCFTEELTFDTTVNGLVHVADGPSAMKVDVFVSDAMGNVHYHKAGAVHEAFSFNTGPPPPSRYGGHQVPRADTTYRVCVQHAPGPEDDASGYRWGSSGTMPTRRVTLTLTQGLTPSAREGLATRKNVDMHVERVRELEFQLQAVIAGIDDMKAVEADVLRKNDDTNLRVLWYSVAACAVMIGAGTYQVFYMKAFFKRAKLI</sequence>
<evidence type="ECO:0000259" key="9">
    <source>
        <dbReference type="SMART" id="SM01190"/>
    </source>
</evidence>
<keyword evidence="11" id="KW-1185">Reference proteome</keyword>
<evidence type="ECO:0000256" key="6">
    <source>
        <dbReference type="ARBA" id="ARBA00023136"/>
    </source>
</evidence>
<comment type="subcellular location">
    <subcellularLocation>
        <location evidence="1">Membrane</location>
        <topology evidence="1">Single-pass type I membrane protein</topology>
    </subcellularLocation>
</comment>